<evidence type="ECO:0000313" key="4">
    <source>
        <dbReference type="Proteomes" id="UP000034705"/>
    </source>
</evidence>
<evidence type="ECO:0000256" key="1">
    <source>
        <dbReference type="SAM" id="SignalP"/>
    </source>
</evidence>
<dbReference type="EMBL" id="LCMG01000019">
    <property type="protein sequence ID" value="KKU32332.1"/>
    <property type="molecule type" value="Genomic_DNA"/>
</dbReference>
<dbReference type="SUPFAM" id="SSF110296">
    <property type="entry name" value="Oligoxyloglucan reducing end-specific cellobiohydrolase"/>
    <property type="match status" value="1"/>
</dbReference>
<dbReference type="GO" id="GO:0010411">
    <property type="term" value="P:xyloglucan metabolic process"/>
    <property type="evidence" value="ECO:0007669"/>
    <property type="project" value="TreeGrafter"/>
</dbReference>
<organism evidence="3 4">
    <name type="scientific">Candidatus Uhrbacteria bacterium GW2011_GWF2_46_218</name>
    <dbReference type="NCBI Taxonomy" id="1619001"/>
    <lineage>
        <taxon>Bacteria</taxon>
        <taxon>Candidatus Uhriibacteriota</taxon>
    </lineage>
</organism>
<dbReference type="InterPro" id="IPR028203">
    <property type="entry name" value="PSII_CF48-like_dom"/>
</dbReference>
<name>A0A0G1PI18_9BACT</name>
<dbReference type="InterPro" id="IPR052025">
    <property type="entry name" value="Xyloglucanase_GH74"/>
</dbReference>
<proteinExistence type="predicted"/>
<dbReference type="CDD" id="cd15482">
    <property type="entry name" value="Sialidase_non-viral"/>
    <property type="match status" value="1"/>
</dbReference>
<keyword evidence="1" id="KW-0732">Signal</keyword>
<dbReference type="InterPro" id="IPR015943">
    <property type="entry name" value="WD40/YVTN_repeat-like_dom_sf"/>
</dbReference>
<sequence length="349" mass="38021">MRLPFFLFLTSVVLLGFGCSGSSSSQTDAGVFVSTNGGEDFEQSTLVLTSQGLGTLASTEVSILEMDPEDHLVLYAGTSKRGLLLTEDGGQSWMRPRVEALKDGYIRDVEVDPTDVCTVYVAKDQRLYKTVDCGRNFDSEVYVETRAEVSVHRIAVDWYNAQIVWIGLTNGDVLKSEDAGATWRTVTSSDSAITDILVSNADSRNILVSTSKDGFLKTFDSGATWNVIEESLDDYKKADQVFGMVQTQNTSVVIASTAYGLLRSFDGGEIWEPVSLLTASGEVSIRAFGIAPDDANKLYYAAGSIFYRSQDGGTTWTTSKIQTTKTPNTLVIDPTETSRVYVGIIQLDD</sequence>
<dbReference type="PANTHER" id="PTHR43739">
    <property type="entry name" value="XYLOGLUCANASE (EUROFUNG)"/>
    <property type="match status" value="1"/>
</dbReference>
<protein>
    <recommendedName>
        <fullName evidence="2">Photosynthesis system II assembly factor Ycf48/Hcf136-like domain-containing protein</fullName>
    </recommendedName>
</protein>
<dbReference type="Pfam" id="PF14870">
    <property type="entry name" value="PSII_BNR"/>
    <property type="match status" value="1"/>
</dbReference>
<reference evidence="3 4" key="1">
    <citation type="journal article" date="2015" name="Nature">
        <title>rRNA introns, odd ribosomes, and small enigmatic genomes across a large radiation of phyla.</title>
        <authorList>
            <person name="Brown C.T."/>
            <person name="Hug L.A."/>
            <person name="Thomas B.C."/>
            <person name="Sharon I."/>
            <person name="Castelle C.J."/>
            <person name="Singh A."/>
            <person name="Wilkins M.J."/>
            <person name="Williams K.H."/>
            <person name="Banfield J.F."/>
        </authorList>
    </citation>
    <scope>NUCLEOTIDE SEQUENCE [LARGE SCALE GENOMIC DNA]</scope>
</reference>
<feature type="chain" id="PRO_5002538972" description="Photosynthesis system II assembly factor Ycf48/Hcf136-like domain-containing protein" evidence="1">
    <location>
        <begin position="26"/>
        <end position="349"/>
    </location>
</feature>
<dbReference type="PANTHER" id="PTHR43739:SF5">
    <property type="entry name" value="EXO-ALPHA-SIALIDASE"/>
    <property type="match status" value="1"/>
</dbReference>
<dbReference type="AlphaFoldDB" id="A0A0G1PI18"/>
<dbReference type="Gene3D" id="2.130.10.10">
    <property type="entry name" value="YVTN repeat-like/Quinoprotein amine dehydrogenase"/>
    <property type="match status" value="3"/>
</dbReference>
<gene>
    <name evidence="3" type="ORF">UX45_C0019G0005</name>
</gene>
<feature type="domain" description="Photosynthesis system II assembly factor Ycf48/Hcf136-like" evidence="2">
    <location>
        <begin position="191"/>
        <end position="319"/>
    </location>
</feature>
<comment type="caution">
    <text evidence="3">The sequence shown here is derived from an EMBL/GenBank/DDBJ whole genome shotgun (WGS) entry which is preliminary data.</text>
</comment>
<feature type="signal peptide" evidence="1">
    <location>
        <begin position="1"/>
        <end position="25"/>
    </location>
</feature>
<evidence type="ECO:0000259" key="2">
    <source>
        <dbReference type="Pfam" id="PF14870"/>
    </source>
</evidence>
<accession>A0A0G1PI18</accession>
<dbReference type="Proteomes" id="UP000034705">
    <property type="component" value="Unassembled WGS sequence"/>
</dbReference>
<evidence type="ECO:0000313" key="3">
    <source>
        <dbReference type="EMBL" id="KKU32332.1"/>
    </source>
</evidence>
<dbReference type="PROSITE" id="PS51257">
    <property type="entry name" value="PROKAR_LIPOPROTEIN"/>
    <property type="match status" value="1"/>
</dbReference>